<dbReference type="GO" id="GO:0020037">
    <property type="term" value="F:heme binding"/>
    <property type="evidence" value="ECO:0007669"/>
    <property type="project" value="InterPro"/>
</dbReference>
<gene>
    <name evidence="9" type="ORF">BST26_13810</name>
</gene>
<dbReference type="AlphaFoldDB" id="A0A1X0D9M1"/>
<keyword evidence="2 9" id="KW-0575">Peroxidase</keyword>
<keyword evidence="10" id="KW-1185">Reference proteome</keyword>
<keyword evidence="3" id="KW-0479">Metal-binding</keyword>
<keyword evidence="4" id="KW-0560">Oxidoreductase</keyword>
<evidence type="ECO:0000256" key="1">
    <source>
        <dbReference type="ARBA" id="ARBA00001970"/>
    </source>
</evidence>
<evidence type="ECO:0000256" key="3">
    <source>
        <dbReference type="ARBA" id="ARBA00022723"/>
    </source>
</evidence>
<accession>A0A1X0D9M1</accession>
<evidence type="ECO:0000313" key="10">
    <source>
        <dbReference type="Proteomes" id="UP000192801"/>
    </source>
</evidence>
<evidence type="ECO:0000256" key="4">
    <source>
        <dbReference type="ARBA" id="ARBA00023002"/>
    </source>
</evidence>
<comment type="caution">
    <text evidence="9">The sequence shown here is derived from an EMBL/GenBank/DDBJ whole genome shotgun (WGS) entry which is preliminary data.</text>
</comment>
<dbReference type="Pfam" id="PF20628">
    <property type="entry name" value="Dyp_perox_C"/>
    <property type="match status" value="1"/>
</dbReference>
<evidence type="ECO:0000256" key="2">
    <source>
        <dbReference type="ARBA" id="ARBA00022559"/>
    </source>
</evidence>
<dbReference type="EMBL" id="MVHS01000033">
    <property type="protein sequence ID" value="ORA69057.1"/>
    <property type="molecule type" value="Genomic_DNA"/>
</dbReference>
<evidence type="ECO:0000313" key="9">
    <source>
        <dbReference type="EMBL" id="ORA69057.1"/>
    </source>
</evidence>
<comment type="similarity">
    <text evidence="6">Belongs to the DyP-type peroxidase family.</text>
</comment>
<feature type="domain" description="Dyp-type peroxidase C-terminal" evidence="8">
    <location>
        <begin position="139"/>
        <end position="302"/>
    </location>
</feature>
<dbReference type="PROSITE" id="PS51404">
    <property type="entry name" value="DYP_PEROXIDASE"/>
    <property type="match status" value="1"/>
</dbReference>
<dbReference type="GO" id="GO:0046872">
    <property type="term" value="F:metal ion binding"/>
    <property type="evidence" value="ECO:0007669"/>
    <property type="project" value="UniProtKB-KW"/>
</dbReference>
<dbReference type="PANTHER" id="PTHR30521">
    <property type="entry name" value="DEFERROCHELATASE/PEROXIDASE"/>
    <property type="match status" value="1"/>
</dbReference>
<dbReference type="Proteomes" id="UP000192801">
    <property type="component" value="Unassembled WGS sequence"/>
</dbReference>
<dbReference type="InterPro" id="IPR048327">
    <property type="entry name" value="Dyp_perox_N"/>
</dbReference>
<dbReference type="InterPro" id="IPR006314">
    <property type="entry name" value="Dyp_peroxidase"/>
</dbReference>
<name>A0A1X0D9M1_9MYCO</name>
<dbReference type="Pfam" id="PF04261">
    <property type="entry name" value="Dyp_perox_N"/>
    <property type="match status" value="1"/>
</dbReference>
<dbReference type="NCBIfam" id="TIGR01413">
    <property type="entry name" value="Dyp_perox_fam"/>
    <property type="match status" value="1"/>
</dbReference>
<dbReference type="GO" id="GO:0005829">
    <property type="term" value="C:cytosol"/>
    <property type="evidence" value="ECO:0007669"/>
    <property type="project" value="TreeGrafter"/>
</dbReference>
<evidence type="ECO:0000256" key="6">
    <source>
        <dbReference type="ARBA" id="ARBA00025737"/>
    </source>
</evidence>
<evidence type="ECO:0000259" key="7">
    <source>
        <dbReference type="Pfam" id="PF04261"/>
    </source>
</evidence>
<evidence type="ECO:0000256" key="5">
    <source>
        <dbReference type="ARBA" id="ARBA00023004"/>
    </source>
</evidence>
<comment type="cofactor">
    <cofactor evidence="1">
        <name>heme b</name>
        <dbReference type="ChEBI" id="CHEBI:60344"/>
    </cofactor>
</comment>
<dbReference type="InterPro" id="IPR048328">
    <property type="entry name" value="Dyp_perox_C"/>
</dbReference>
<dbReference type="InterPro" id="IPR011008">
    <property type="entry name" value="Dimeric_a/b-barrel"/>
</dbReference>
<sequence>MTSATTQPILTPLTPAAIFLVLTINDGGEATVHEALTDFDHQVAALSFRVPQANLSLVAGIGSRAWDRLFSGPKPAKLHPFIALTGDRHTAPSTPGDLLLHIRGATADVCFELGSRLLGSMAGAVSIADEVHGFKYFDMRDLLGFVDGTENPTGQLAAQTVRIGDDDPAFADGSYVHVQRYTHNLDAWNALSVTEQEQAIGRTKLEDIEFPDADKPANAHIAVNVIEDEDGNELKIVRANMPFGTLADGDSGTYYIAYSGNPDITERMLRRMFIGEPVGNTDRILDFSTAHTGGMFFVPTVDFLASPPPLPGAATGDSLSIGSLKGQPQ</sequence>
<dbReference type="SUPFAM" id="SSF54909">
    <property type="entry name" value="Dimeric alpha+beta barrel"/>
    <property type="match status" value="1"/>
</dbReference>
<organism evidence="9 10">
    <name type="scientific">Mycolicibacterium insubricum</name>
    <dbReference type="NCBI Taxonomy" id="444597"/>
    <lineage>
        <taxon>Bacteria</taxon>
        <taxon>Bacillati</taxon>
        <taxon>Actinomycetota</taxon>
        <taxon>Actinomycetes</taxon>
        <taxon>Mycobacteriales</taxon>
        <taxon>Mycobacteriaceae</taxon>
        <taxon>Mycolicibacterium</taxon>
    </lineage>
</organism>
<dbReference type="RefSeq" id="WP_234805896.1">
    <property type="nucleotide sequence ID" value="NZ_AP022618.1"/>
</dbReference>
<proteinExistence type="inferred from homology"/>
<dbReference type="STRING" id="444597.BST26_13810"/>
<keyword evidence="5" id="KW-0408">Iron</keyword>
<protein>
    <submittedName>
        <fullName evidence="9">Peroxidase</fullName>
    </submittedName>
</protein>
<feature type="domain" description="Dyp-type peroxidase N-terminal" evidence="7">
    <location>
        <begin position="7"/>
        <end position="135"/>
    </location>
</feature>
<dbReference type="GO" id="GO:0004601">
    <property type="term" value="F:peroxidase activity"/>
    <property type="evidence" value="ECO:0007669"/>
    <property type="project" value="UniProtKB-KW"/>
</dbReference>
<dbReference type="PANTHER" id="PTHR30521:SF0">
    <property type="entry name" value="DYP-TYPE PEROXIDASE FAMILY PROTEIN"/>
    <property type="match status" value="1"/>
</dbReference>
<evidence type="ECO:0000259" key="8">
    <source>
        <dbReference type="Pfam" id="PF20628"/>
    </source>
</evidence>
<reference evidence="9 10" key="1">
    <citation type="submission" date="2016-12" db="EMBL/GenBank/DDBJ databases">
        <title>The new phylogeny of genus Mycobacterium.</title>
        <authorList>
            <person name="Tortoli E."/>
            <person name="Trovato A."/>
            <person name="Cirillo D.M."/>
        </authorList>
    </citation>
    <scope>NUCLEOTIDE SEQUENCE [LARGE SCALE GENOMIC DNA]</scope>
    <source>
        <strain evidence="9 10">DSM 45130</strain>
    </source>
</reference>